<feature type="compositionally biased region" description="Low complexity" evidence="1">
    <location>
        <begin position="76"/>
        <end position="86"/>
    </location>
</feature>
<dbReference type="AlphaFoldDB" id="A0AAV8R197"/>
<dbReference type="EMBL" id="JAQQAF010000004">
    <property type="protein sequence ID" value="KAJ8492555.1"/>
    <property type="molecule type" value="Genomic_DNA"/>
</dbReference>
<protein>
    <submittedName>
        <fullName evidence="2">Uncharacterized protein</fullName>
    </submittedName>
</protein>
<accession>A0AAV8R197</accession>
<evidence type="ECO:0000256" key="1">
    <source>
        <dbReference type="SAM" id="MobiDB-lite"/>
    </source>
</evidence>
<feature type="region of interest" description="Disordered" evidence="1">
    <location>
        <begin position="76"/>
        <end position="114"/>
    </location>
</feature>
<feature type="compositionally biased region" description="Low complexity" evidence="1">
    <location>
        <begin position="97"/>
        <end position="114"/>
    </location>
</feature>
<reference evidence="2 3" key="1">
    <citation type="submission" date="2022-12" db="EMBL/GenBank/DDBJ databases">
        <title>Chromosome-scale assembly of the Ensete ventricosum genome.</title>
        <authorList>
            <person name="Dussert Y."/>
            <person name="Stocks J."/>
            <person name="Wendawek A."/>
            <person name="Woldeyes F."/>
            <person name="Nichols R.A."/>
            <person name="Borrell J.S."/>
        </authorList>
    </citation>
    <scope>NUCLEOTIDE SEQUENCE [LARGE SCALE GENOMIC DNA]</scope>
    <source>
        <strain evidence="3">cv. Maze</strain>
        <tissue evidence="2">Seeds</tissue>
    </source>
</reference>
<comment type="caution">
    <text evidence="2">The sequence shown here is derived from an EMBL/GenBank/DDBJ whole genome shotgun (WGS) entry which is preliminary data.</text>
</comment>
<gene>
    <name evidence="2" type="ORF">OPV22_014276</name>
</gene>
<dbReference type="Proteomes" id="UP001222027">
    <property type="component" value="Unassembled WGS sequence"/>
</dbReference>
<proteinExistence type="predicted"/>
<sequence>MAPVRLALSFPPWTKVKSLQCGKQKGGSPKGAFDVRWFTEASFDFLRTDIFIRTVDEITLHLNPAVFIHVLGSSASASSFSSSSSAIHPDPEKYYDSSVPPSLSPSKLQPPVSSFSRMMGREVWKRQQLQ</sequence>
<keyword evidence="3" id="KW-1185">Reference proteome</keyword>
<name>A0AAV8R197_ENSVE</name>
<organism evidence="2 3">
    <name type="scientific">Ensete ventricosum</name>
    <name type="common">Abyssinian banana</name>
    <name type="synonym">Musa ensete</name>
    <dbReference type="NCBI Taxonomy" id="4639"/>
    <lineage>
        <taxon>Eukaryota</taxon>
        <taxon>Viridiplantae</taxon>
        <taxon>Streptophyta</taxon>
        <taxon>Embryophyta</taxon>
        <taxon>Tracheophyta</taxon>
        <taxon>Spermatophyta</taxon>
        <taxon>Magnoliopsida</taxon>
        <taxon>Liliopsida</taxon>
        <taxon>Zingiberales</taxon>
        <taxon>Musaceae</taxon>
        <taxon>Ensete</taxon>
    </lineage>
</organism>
<evidence type="ECO:0000313" key="2">
    <source>
        <dbReference type="EMBL" id="KAJ8492555.1"/>
    </source>
</evidence>
<evidence type="ECO:0000313" key="3">
    <source>
        <dbReference type="Proteomes" id="UP001222027"/>
    </source>
</evidence>